<keyword evidence="2" id="KW-1185">Reference proteome</keyword>
<name>A0AAD7IUM4_9AGAR</name>
<dbReference type="EMBL" id="JARKIB010000064">
    <property type="protein sequence ID" value="KAJ7750824.1"/>
    <property type="molecule type" value="Genomic_DNA"/>
</dbReference>
<organism evidence="1 2">
    <name type="scientific">Mycena metata</name>
    <dbReference type="NCBI Taxonomy" id="1033252"/>
    <lineage>
        <taxon>Eukaryota</taxon>
        <taxon>Fungi</taxon>
        <taxon>Dikarya</taxon>
        <taxon>Basidiomycota</taxon>
        <taxon>Agaricomycotina</taxon>
        <taxon>Agaricomycetes</taxon>
        <taxon>Agaricomycetidae</taxon>
        <taxon>Agaricales</taxon>
        <taxon>Marasmiineae</taxon>
        <taxon>Mycenaceae</taxon>
        <taxon>Mycena</taxon>
    </lineage>
</organism>
<sequence>MQLALDFLSTLVQVRPGTAAACFAIIDQLSLSPRFLNPFFRLRDHPILRIHAEERANIPLLCRTPLTKLQLTFSGDLKHRWNNWTQLKSAGGQSAEDRLLDLEKVLLNPVSKDSDWPWTPDFWDAAHDLLDLLRYSDSSEVRRSATSLLSACSIRTPDFVSKMIAEIKASIPA</sequence>
<gene>
    <name evidence="1" type="ORF">B0H16DRAFT_1460534</name>
</gene>
<reference evidence="1" key="1">
    <citation type="submission" date="2023-03" db="EMBL/GenBank/DDBJ databases">
        <title>Massive genome expansion in bonnet fungi (Mycena s.s.) driven by repeated elements and novel gene families across ecological guilds.</title>
        <authorList>
            <consortium name="Lawrence Berkeley National Laboratory"/>
            <person name="Harder C.B."/>
            <person name="Miyauchi S."/>
            <person name="Viragh M."/>
            <person name="Kuo A."/>
            <person name="Thoen E."/>
            <person name="Andreopoulos B."/>
            <person name="Lu D."/>
            <person name="Skrede I."/>
            <person name="Drula E."/>
            <person name="Henrissat B."/>
            <person name="Morin E."/>
            <person name="Kohler A."/>
            <person name="Barry K."/>
            <person name="LaButti K."/>
            <person name="Morin E."/>
            <person name="Salamov A."/>
            <person name="Lipzen A."/>
            <person name="Mereny Z."/>
            <person name="Hegedus B."/>
            <person name="Baldrian P."/>
            <person name="Stursova M."/>
            <person name="Weitz H."/>
            <person name="Taylor A."/>
            <person name="Grigoriev I.V."/>
            <person name="Nagy L.G."/>
            <person name="Martin F."/>
            <person name="Kauserud H."/>
        </authorList>
    </citation>
    <scope>NUCLEOTIDE SEQUENCE</scope>
    <source>
        <strain evidence="1">CBHHK182m</strain>
    </source>
</reference>
<comment type="caution">
    <text evidence="1">The sequence shown here is derived from an EMBL/GenBank/DDBJ whole genome shotgun (WGS) entry which is preliminary data.</text>
</comment>
<evidence type="ECO:0000313" key="2">
    <source>
        <dbReference type="Proteomes" id="UP001215598"/>
    </source>
</evidence>
<accession>A0AAD7IUM4</accession>
<dbReference type="Proteomes" id="UP001215598">
    <property type="component" value="Unassembled WGS sequence"/>
</dbReference>
<evidence type="ECO:0000313" key="1">
    <source>
        <dbReference type="EMBL" id="KAJ7750824.1"/>
    </source>
</evidence>
<dbReference type="AlphaFoldDB" id="A0AAD7IUM4"/>
<protein>
    <submittedName>
        <fullName evidence="1">Uncharacterized protein</fullName>
    </submittedName>
</protein>
<proteinExistence type="predicted"/>